<name>A0A1Y6H0H8_9XANT</name>
<dbReference type="InterPro" id="IPR036890">
    <property type="entry name" value="HATPase_C_sf"/>
</dbReference>
<evidence type="ECO:0000313" key="9">
    <source>
        <dbReference type="EMBL" id="SMR03983.1"/>
    </source>
</evidence>
<dbReference type="GO" id="GO:0030295">
    <property type="term" value="F:protein kinase activator activity"/>
    <property type="evidence" value="ECO:0007669"/>
    <property type="project" value="TreeGrafter"/>
</dbReference>
<dbReference type="GO" id="GO:0004673">
    <property type="term" value="F:protein histidine kinase activity"/>
    <property type="evidence" value="ECO:0007669"/>
    <property type="project" value="UniProtKB-EC"/>
</dbReference>
<keyword evidence="3" id="KW-0808">Transferase</keyword>
<evidence type="ECO:0000313" key="8">
    <source>
        <dbReference type="EMBL" id="SMQ98552.1"/>
    </source>
</evidence>
<dbReference type="SUPFAM" id="SSF55874">
    <property type="entry name" value="ATPase domain of HSP90 chaperone/DNA topoisomerase II/histidine kinase"/>
    <property type="match status" value="1"/>
</dbReference>
<dbReference type="GO" id="GO:0005524">
    <property type="term" value="F:ATP binding"/>
    <property type="evidence" value="ECO:0007669"/>
    <property type="project" value="UniProtKB-KW"/>
</dbReference>
<evidence type="ECO:0000256" key="1">
    <source>
        <dbReference type="ARBA" id="ARBA00000085"/>
    </source>
</evidence>
<dbReference type="InterPro" id="IPR050351">
    <property type="entry name" value="BphY/WalK/GraS-like"/>
</dbReference>
<dbReference type="eggNOG" id="COG2205">
    <property type="taxonomic scope" value="Bacteria"/>
</dbReference>
<dbReference type="AlphaFoldDB" id="A0A1Y6H0H8"/>
<keyword evidence="5 8" id="KW-0418">Kinase</keyword>
<dbReference type="GO" id="GO:0000156">
    <property type="term" value="F:phosphorelay response regulator activity"/>
    <property type="evidence" value="ECO:0007669"/>
    <property type="project" value="TreeGrafter"/>
</dbReference>
<dbReference type="PANTHER" id="PTHR42878:SF7">
    <property type="entry name" value="SENSOR HISTIDINE KINASE GLRK"/>
    <property type="match status" value="1"/>
</dbReference>
<dbReference type="EC" id="2.7.13.3" evidence="2"/>
<dbReference type="Proteomes" id="UP000195877">
    <property type="component" value="Chromosome 1"/>
</dbReference>
<dbReference type="EMBL" id="LT853882">
    <property type="protein sequence ID" value="SMQ98552.1"/>
    <property type="molecule type" value="Genomic_DNA"/>
</dbReference>
<evidence type="ECO:0000313" key="10">
    <source>
        <dbReference type="Proteomes" id="UP000195877"/>
    </source>
</evidence>
<proteinExistence type="predicted"/>
<evidence type="ECO:0000256" key="7">
    <source>
        <dbReference type="ARBA" id="ARBA00023012"/>
    </source>
</evidence>
<evidence type="ECO:0000256" key="6">
    <source>
        <dbReference type="ARBA" id="ARBA00022840"/>
    </source>
</evidence>
<comment type="catalytic activity">
    <reaction evidence="1">
        <text>ATP + protein L-histidine = ADP + protein N-phospho-L-histidine.</text>
        <dbReference type="EC" id="2.7.13.3"/>
    </reaction>
</comment>
<evidence type="ECO:0000256" key="4">
    <source>
        <dbReference type="ARBA" id="ARBA00022741"/>
    </source>
</evidence>
<dbReference type="Gene3D" id="3.30.565.10">
    <property type="entry name" value="Histidine kinase-like ATPase, C-terminal domain"/>
    <property type="match status" value="1"/>
</dbReference>
<evidence type="ECO:0000256" key="3">
    <source>
        <dbReference type="ARBA" id="ARBA00022679"/>
    </source>
</evidence>
<evidence type="ECO:0000256" key="5">
    <source>
        <dbReference type="ARBA" id="ARBA00022777"/>
    </source>
</evidence>
<reference evidence="8 10" key="2">
    <citation type="submission" date="2017-05" db="EMBL/GenBank/DDBJ databases">
        <authorList>
            <person name="Blom J."/>
        </authorList>
    </citation>
    <scope>NUCLEOTIDE SEQUENCE [LARGE SCALE GENOMIC DNA]</scope>
    <source>
        <strain evidence="8">PD885</strain>
    </source>
</reference>
<evidence type="ECO:0000313" key="11">
    <source>
        <dbReference type="Proteomes" id="UP000195953"/>
    </source>
</evidence>
<gene>
    <name evidence="9" type="ORF">PD5205_02693</name>
    <name evidence="8" type="ORF">PD885_01301</name>
</gene>
<dbReference type="EMBL" id="LT853885">
    <property type="protein sequence ID" value="SMR03983.1"/>
    <property type="molecule type" value="Genomic_DNA"/>
</dbReference>
<keyword evidence="10" id="KW-1185">Reference proteome</keyword>
<keyword evidence="4" id="KW-0547">Nucleotide-binding</keyword>
<reference evidence="9 11" key="1">
    <citation type="submission" date="2017-05" db="EMBL/GenBank/DDBJ databases">
        <authorList>
            <person name="Song R."/>
            <person name="Chenine A.L."/>
            <person name="Ruprecht R.M."/>
        </authorList>
    </citation>
    <scope>NUCLEOTIDE SEQUENCE [LARGE SCALE GENOMIC DNA]</scope>
    <source>
        <strain evidence="9">PD5205</strain>
    </source>
</reference>
<dbReference type="PANTHER" id="PTHR42878">
    <property type="entry name" value="TWO-COMPONENT HISTIDINE KINASE"/>
    <property type="match status" value="1"/>
</dbReference>
<organism evidence="9 11">
    <name type="scientific">Xanthomonas fragariae</name>
    <dbReference type="NCBI Taxonomy" id="48664"/>
    <lineage>
        <taxon>Bacteria</taxon>
        <taxon>Pseudomonadati</taxon>
        <taxon>Pseudomonadota</taxon>
        <taxon>Gammaproteobacteria</taxon>
        <taxon>Lysobacterales</taxon>
        <taxon>Lysobacteraceae</taxon>
        <taxon>Xanthomonas</taxon>
    </lineage>
</organism>
<keyword evidence="6" id="KW-0067">ATP-binding</keyword>
<sequence>MPDEVFPREPEQLRLVHRQLEQINRPIGDLHLVSLARAGELGLEPERFDLHELVAEPVEWAGPTIRELQARWPSTIHRNPALRVRADRYHLGQVLSILIDNALRYAAAGKMLEIEARRDGSSVQITLGLATESAAYIVNAAADSAPRRSRWRGDA</sequence>
<evidence type="ECO:0000256" key="2">
    <source>
        <dbReference type="ARBA" id="ARBA00012438"/>
    </source>
</evidence>
<accession>A0A1Y6H0H8</accession>
<protein>
    <recommendedName>
        <fullName evidence="2">histidine kinase</fullName>
        <ecNumber evidence="2">2.7.13.3</ecNumber>
    </recommendedName>
</protein>
<dbReference type="GO" id="GO:0007234">
    <property type="term" value="P:osmosensory signaling via phosphorelay pathway"/>
    <property type="evidence" value="ECO:0007669"/>
    <property type="project" value="TreeGrafter"/>
</dbReference>
<keyword evidence="7" id="KW-0902">Two-component regulatory system</keyword>
<dbReference type="Proteomes" id="UP000195953">
    <property type="component" value="Chromosome 1"/>
</dbReference>